<evidence type="ECO:0000313" key="2">
    <source>
        <dbReference type="EMBL" id="WOJ90247.1"/>
    </source>
</evidence>
<proteinExistence type="predicted"/>
<reference evidence="2 3" key="1">
    <citation type="submission" date="2023-10" db="EMBL/GenBank/DDBJ databases">
        <title>Novel methanotroph of the genus Methylocapsa from a subarctic wetland.</title>
        <authorList>
            <person name="Belova S.E."/>
            <person name="Oshkin I.Y."/>
            <person name="Miroshnikov K."/>
            <person name="Dedysh S.N."/>
        </authorList>
    </citation>
    <scope>NUCLEOTIDE SEQUENCE [LARGE SCALE GENOMIC DNA]</scope>
    <source>
        <strain evidence="2 3">RX1</strain>
    </source>
</reference>
<evidence type="ECO:0000313" key="3">
    <source>
        <dbReference type="Proteomes" id="UP001626536"/>
    </source>
</evidence>
<feature type="chain" id="PRO_5047038610" description="Secreted protein" evidence="1">
    <location>
        <begin position="29"/>
        <end position="82"/>
    </location>
</feature>
<evidence type="ECO:0008006" key="4">
    <source>
        <dbReference type="Google" id="ProtNLM"/>
    </source>
</evidence>
<dbReference type="Proteomes" id="UP001626536">
    <property type="component" value="Chromosome"/>
</dbReference>
<protein>
    <recommendedName>
        <fullName evidence="4">Secreted protein</fullName>
    </recommendedName>
</protein>
<sequence length="82" mass="8829">MRVTICRVILGALALTISATSMTTPAEARRSHAYCHARNVAKGARYAVVFIERHEPSATVQAQQSSAVCGTLPCLVRANFAR</sequence>
<organism evidence="2 3">
    <name type="scientific">Methylocapsa polymorpha</name>
    <dbReference type="NCBI Taxonomy" id="3080828"/>
    <lineage>
        <taxon>Bacteria</taxon>
        <taxon>Pseudomonadati</taxon>
        <taxon>Pseudomonadota</taxon>
        <taxon>Alphaproteobacteria</taxon>
        <taxon>Hyphomicrobiales</taxon>
        <taxon>Beijerinckiaceae</taxon>
        <taxon>Methylocapsa</taxon>
    </lineage>
</organism>
<keyword evidence="1" id="KW-0732">Signal</keyword>
<accession>A0ABZ0HSF9</accession>
<dbReference type="RefSeq" id="WP_407339694.1">
    <property type="nucleotide sequence ID" value="NZ_CP136862.1"/>
</dbReference>
<evidence type="ECO:0000256" key="1">
    <source>
        <dbReference type="SAM" id="SignalP"/>
    </source>
</evidence>
<name>A0ABZ0HSF9_9HYPH</name>
<keyword evidence="3" id="KW-1185">Reference proteome</keyword>
<feature type="signal peptide" evidence="1">
    <location>
        <begin position="1"/>
        <end position="28"/>
    </location>
</feature>
<gene>
    <name evidence="2" type="ORF">RZS28_02795</name>
</gene>
<dbReference type="EMBL" id="CP136862">
    <property type="protein sequence ID" value="WOJ90247.1"/>
    <property type="molecule type" value="Genomic_DNA"/>
</dbReference>